<evidence type="ECO:0000313" key="3">
    <source>
        <dbReference type="Proteomes" id="UP001476798"/>
    </source>
</evidence>
<evidence type="ECO:0000256" key="1">
    <source>
        <dbReference type="SAM" id="Phobius"/>
    </source>
</evidence>
<reference evidence="2 3" key="1">
    <citation type="submission" date="2021-06" db="EMBL/GenBank/DDBJ databases">
        <authorList>
            <person name="Palmer J.M."/>
        </authorList>
    </citation>
    <scope>NUCLEOTIDE SEQUENCE [LARGE SCALE GENOMIC DNA]</scope>
    <source>
        <strain evidence="2 3">GA_2019</strain>
        <tissue evidence="2">Muscle</tissue>
    </source>
</reference>
<keyword evidence="1" id="KW-1133">Transmembrane helix</keyword>
<feature type="transmembrane region" description="Helical" evidence="1">
    <location>
        <begin position="35"/>
        <end position="57"/>
    </location>
</feature>
<name>A0ABV0PV65_9TELE</name>
<proteinExistence type="predicted"/>
<dbReference type="EMBL" id="JAHRIO010090143">
    <property type="protein sequence ID" value="MEQ2187400.1"/>
    <property type="molecule type" value="Genomic_DNA"/>
</dbReference>
<gene>
    <name evidence="2" type="ORF">GOODEAATRI_004353</name>
</gene>
<protein>
    <submittedName>
        <fullName evidence="2">Uncharacterized protein</fullName>
    </submittedName>
</protein>
<accession>A0ABV0PV65</accession>
<keyword evidence="1" id="KW-0812">Transmembrane</keyword>
<comment type="caution">
    <text evidence="2">The sequence shown here is derived from an EMBL/GenBank/DDBJ whole genome shotgun (WGS) entry which is preliminary data.</text>
</comment>
<keyword evidence="3" id="KW-1185">Reference proteome</keyword>
<organism evidence="2 3">
    <name type="scientific">Goodea atripinnis</name>
    <dbReference type="NCBI Taxonomy" id="208336"/>
    <lineage>
        <taxon>Eukaryota</taxon>
        <taxon>Metazoa</taxon>
        <taxon>Chordata</taxon>
        <taxon>Craniata</taxon>
        <taxon>Vertebrata</taxon>
        <taxon>Euteleostomi</taxon>
        <taxon>Actinopterygii</taxon>
        <taxon>Neopterygii</taxon>
        <taxon>Teleostei</taxon>
        <taxon>Neoteleostei</taxon>
        <taxon>Acanthomorphata</taxon>
        <taxon>Ovalentaria</taxon>
        <taxon>Atherinomorphae</taxon>
        <taxon>Cyprinodontiformes</taxon>
        <taxon>Goodeidae</taxon>
        <taxon>Goodea</taxon>
    </lineage>
</organism>
<keyword evidence="1" id="KW-0472">Membrane</keyword>
<dbReference type="Proteomes" id="UP001476798">
    <property type="component" value="Unassembled WGS sequence"/>
</dbReference>
<sequence length="114" mass="12771">MNGTYTLSSVNNLYQSSVDSGVIHALKRGHPADPFTVFTILCRHLWSAVVVLLCWTVKQLVKMLSTMQLKKFLGIFGNSKLPQCPQRKFELLLNLLNQLVSVAYSSEVLTDVDT</sequence>
<evidence type="ECO:0000313" key="2">
    <source>
        <dbReference type="EMBL" id="MEQ2187400.1"/>
    </source>
</evidence>